<name>A0A4Q9FRV4_9FLAO</name>
<dbReference type="InterPro" id="IPR017853">
    <property type="entry name" value="GH"/>
</dbReference>
<feature type="signal peptide" evidence="1">
    <location>
        <begin position="1"/>
        <end position="21"/>
    </location>
</feature>
<reference evidence="2 3" key="1">
    <citation type="journal article" date="2015" name="Int. J. Syst. Evol. Microbiol.">
        <title>Hyunsoonleella pacifica sp. nov., isolated from seawater of South Pacific Gyre.</title>
        <authorList>
            <person name="Gao X."/>
            <person name="Zhang Z."/>
            <person name="Dai X."/>
            <person name="Zhang X.H."/>
        </authorList>
    </citation>
    <scope>NUCLEOTIDE SEQUENCE [LARGE SCALE GENOMIC DNA]</scope>
    <source>
        <strain evidence="2 3">SW033</strain>
    </source>
</reference>
<dbReference type="EMBL" id="SIRS01000001">
    <property type="protein sequence ID" value="TBN18673.1"/>
    <property type="molecule type" value="Genomic_DNA"/>
</dbReference>
<evidence type="ECO:0000313" key="2">
    <source>
        <dbReference type="EMBL" id="TBN18673.1"/>
    </source>
</evidence>
<feature type="chain" id="PRO_5020185184" evidence="1">
    <location>
        <begin position="22"/>
        <end position="485"/>
    </location>
</feature>
<evidence type="ECO:0000256" key="1">
    <source>
        <dbReference type="SAM" id="SignalP"/>
    </source>
</evidence>
<sequence>MKVTKTLLQKSIFILFTTVFSLVSCNTNDEDSIDQTNVENASEINLTASSSSEMTATQTVDIWLYTNNRIAISNEFFGVNNNWRTITNSDYSTFENKLESINYQGIRFPGGWESEYYDWNTDTTPNWSNAPAVPGASISTVLGTNPPSLSIVVPTVDAMNLSQWSTQWWAAIQTLKTKAVDAINAAGANNILSVEVGNEWWLQWAGGVSRSNKLNKYSHIAKRVVKHIRQTFPSANFKILVNGDFTEPSEFTTMNTIFGNDLSFADGVALHPYAGYNSTTHNIANVQSDIIACRDNFGKNYVHLSEWAPSKAYNNNKVYAQGANVLVELTHELARSGADAAAFWPPKNTSIPGLGLFSSNYNVTYPTAQIFGDMSQNYTGDALATTTNGAIKAVASRNGNRITVYVAGMDEPNTTVRLRVVGASPQTSPVSSHIFLPGNTSNTAAATPMTLTTNPSTYNNSFTGYEFNVNAQSQYSIHRLIFDVN</sequence>
<keyword evidence="3" id="KW-1185">Reference proteome</keyword>
<organism evidence="2 3">
    <name type="scientific">Hyunsoonleella pacifica</name>
    <dbReference type="NCBI Taxonomy" id="1080224"/>
    <lineage>
        <taxon>Bacteria</taxon>
        <taxon>Pseudomonadati</taxon>
        <taxon>Bacteroidota</taxon>
        <taxon>Flavobacteriia</taxon>
        <taxon>Flavobacteriales</taxon>
        <taxon>Flavobacteriaceae</taxon>
    </lineage>
</organism>
<proteinExistence type="predicted"/>
<protein>
    <submittedName>
        <fullName evidence="2">Uncharacterized protein</fullName>
    </submittedName>
</protein>
<dbReference type="Gene3D" id="3.20.20.80">
    <property type="entry name" value="Glycosidases"/>
    <property type="match status" value="1"/>
</dbReference>
<keyword evidence="1" id="KW-0732">Signal</keyword>
<evidence type="ECO:0000313" key="3">
    <source>
        <dbReference type="Proteomes" id="UP000292372"/>
    </source>
</evidence>
<dbReference type="Proteomes" id="UP000292372">
    <property type="component" value="Unassembled WGS sequence"/>
</dbReference>
<dbReference type="PROSITE" id="PS51257">
    <property type="entry name" value="PROKAR_LIPOPROTEIN"/>
    <property type="match status" value="1"/>
</dbReference>
<accession>A0A4Q9FRV4</accession>
<dbReference type="RefSeq" id="WP_130935191.1">
    <property type="nucleotide sequence ID" value="NZ_BMEE01000001.1"/>
</dbReference>
<dbReference type="AlphaFoldDB" id="A0A4Q9FRV4"/>
<dbReference type="SUPFAM" id="SSF51445">
    <property type="entry name" value="(Trans)glycosidases"/>
    <property type="match status" value="1"/>
</dbReference>
<dbReference type="OrthoDB" id="9758333at2"/>
<gene>
    <name evidence="2" type="ORF">EYD46_00985</name>
</gene>
<comment type="caution">
    <text evidence="2">The sequence shown here is derived from an EMBL/GenBank/DDBJ whole genome shotgun (WGS) entry which is preliminary data.</text>
</comment>